<accession>A0A376HL90</accession>
<dbReference type="Gene3D" id="3.40.190.290">
    <property type="match status" value="1"/>
</dbReference>
<keyword evidence="2" id="KW-0805">Transcription regulation</keyword>
<dbReference type="NCBIfam" id="NF047842">
    <property type="entry name" value="station_TF_SrsR"/>
    <property type="match status" value="1"/>
</dbReference>
<dbReference type="SUPFAM" id="SSF53850">
    <property type="entry name" value="Periplasmic binding protein-like II"/>
    <property type="match status" value="1"/>
</dbReference>
<sequence>MDIFISKKMRNFILLAQTNNIARAAEKIHMTASRFGKSIAALEEQIGYTLFTRKDNNISLNKAGQELYQKLFPVYQRLSAIDNEIHNSGRRSRDIVIGIDNTYPTIIFDQLISLGDKYEGVTAQPVEFSANGVIDNLFDRQLDFIISPQHVSARVQELENLTISELPPLRLGFLVSRRYEERQEQELLQELPWLQMRFQNRANFEAMIDANMRPCGINPTIIYRPYSFMAKISAVERGHFLTVIPHFAWRLVNPATLKYFDAPHRPMYMQEYLYSIRNHRYTATMLQHIAEDRGEYVRQAHFPDSDADNPDTWDVHNDQWWCG</sequence>
<dbReference type="PROSITE" id="PS50931">
    <property type="entry name" value="HTH_LYSR"/>
    <property type="match status" value="1"/>
</dbReference>
<dbReference type="Pfam" id="PF03466">
    <property type="entry name" value="LysR_substrate"/>
    <property type="match status" value="1"/>
</dbReference>
<dbReference type="Proteomes" id="UP000255153">
    <property type="component" value="Unassembled WGS sequence"/>
</dbReference>
<organism evidence="6 7">
    <name type="scientific">Escherichia coli</name>
    <dbReference type="NCBI Taxonomy" id="562"/>
    <lineage>
        <taxon>Bacteria</taxon>
        <taxon>Pseudomonadati</taxon>
        <taxon>Pseudomonadota</taxon>
        <taxon>Gammaproteobacteria</taxon>
        <taxon>Enterobacterales</taxon>
        <taxon>Enterobacteriaceae</taxon>
        <taxon>Escherichia</taxon>
    </lineage>
</organism>
<protein>
    <submittedName>
        <fullName evidence="6">DNA-binding transcriptional regulator</fullName>
    </submittedName>
</protein>
<evidence type="ECO:0000256" key="2">
    <source>
        <dbReference type="ARBA" id="ARBA00023015"/>
    </source>
</evidence>
<dbReference type="AlphaFoldDB" id="A0A376HL90"/>
<feature type="domain" description="HTH lysR-type" evidence="5">
    <location>
        <begin position="1"/>
        <end position="61"/>
    </location>
</feature>
<proteinExistence type="inferred from homology"/>
<dbReference type="PANTHER" id="PTHR30579">
    <property type="entry name" value="TRANSCRIPTIONAL REGULATOR"/>
    <property type="match status" value="1"/>
</dbReference>
<dbReference type="InterPro" id="IPR000847">
    <property type="entry name" value="LysR_HTH_N"/>
</dbReference>
<dbReference type="CDD" id="cd05466">
    <property type="entry name" value="PBP2_LTTR_substrate"/>
    <property type="match status" value="1"/>
</dbReference>
<name>A0A376HL90_ECOLX</name>
<evidence type="ECO:0000259" key="5">
    <source>
        <dbReference type="PROSITE" id="PS50931"/>
    </source>
</evidence>
<dbReference type="InterPro" id="IPR005119">
    <property type="entry name" value="LysR_subst-bd"/>
</dbReference>
<evidence type="ECO:0000256" key="3">
    <source>
        <dbReference type="ARBA" id="ARBA00023125"/>
    </source>
</evidence>
<gene>
    <name evidence="6" type="primary">ygfI</name>
    <name evidence="6" type="ORF">NCTC8603_02711</name>
</gene>
<dbReference type="Pfam" id="PF00126">
    <property type="entry name" value="HTH_1"/>
    <property type="match status" value="1"/>
</dbReference>
<comment type="caution">
    <text evidence="6">The sequence shown here is derived from an EMBL/GenBank/DDBJ whole genome shotgun (WGS) entry which is preliminary data.</text>
</comment>
<reference evidence="6 7" key="1">
    <citation type="submission" date="2018-06" db="EMBL/GenBank/DDBJ databases">
        <authorList>
            <consortium name="Pathogen Informatics"/>
            <person name="Doyle S."/>
        </authorList>
    </citation>
    <scope>NUCLEOTIDE SEQUENCE [LARGE SCALE GENOMIC DNA]</scope>
    <source>
        <strain evidence="6 7">NCTC8603</strain>
    </source>
</reference>
<keyword evidence="4" id="KW-0804">Transcription</keyword>
<dbReference type="GO" id="GO:0003700">
    <property type="term" value="F:DNA-binding transcription factor activity"/>
    <property type="evidence" value="ECO:0007669"/>
    <property type="project" value="InterPro"/>
</dbReference>
<evidence type="ECO:0000313" key="7">
    <source>
        <dbReference type="Proteomes" id="UP000255153"/>
    </source>
</evidence>
<dbReference type="SUPFAM" id="SSF46785">
    <property type="entry name" value="Winged helix' DNA-binding domain"/>
    <property type="match status" value="1"/>
</dbReference>
<evidence type="ECO:0000256" key="1">
    <source>
        <dbReference type="ARBA" id="ARBA00009437"/>
    </source>
</evidence>
<dbReference type="InterPro" id="IPR036390">
    <property type="entry name" value="WH_DNA-bd_sf"/>
</dbReference>
<dbReference type="GO" id="GO:0003677">
    <property type="term" value="F:DNA binding"/>
    <property type="evidence" value="ECO:0007669"/>
    <property type="project" value="UniProtKB-KW"/>
</dbReference>
<evidence type="ECO:0000313" key="6">
    <source>
        <dbReference type="EMBL" id="STK82712.1"/>
    </source>
</evidence>
<dbReference type="InterPro" id="IPR036388">
    <property type="entry name" value="WH-like_DNA-bd_sf"/>
</dbReference>
<comment type="similarity">
    <text evidence="1">Belongs to the LysR transcriptional regulatory family.</text>
</comment>
<dbReference type="EMBL" id="UGEE01000003">
    <property type="protein sequence ID" value="STK82712.1"/>
    <property type="molecule type" value="Genomic_DNA"/>
</dbReference>
<dbReference type="InterPro" id="IPR050176">
    <property type="entry name" value="LTTR"/>
</dbReference>
<dbReference type="PANTHER" id="PTHR30579:SF0">
    <property type="entry name" value="HTH-TYPE TRANSCRIPTIONAL ACTIVATOR ALLS"/>
    <property type="match status" value="1"/>
</dbReference>
<dbReference type="FunFam" id="1.10.10.10:FF:000325">
    <property type="entry name" value="Transcriptional regulator, LysR family"/>
    <property type="match status" value="1"/>
</dbReference>
<dbReference type="Gene3D" id="1.10.10.10">
    <property type="entry name" value="Winged helix-like DNA-binding domain superfamily/Winged helix DNA-binding domain"/>
    <property type="match status" value="1"/>
</dbReference>
<keyword evidence="3 6" id="KW-0238">DNA-binding</keyword>
<evidence type="ECO:0000256" key="4">
    <source>
        <dbReference type="ARBA" id="ARBA00023163"/>
    </source>
</evidence>